<evidence type="ECO:0000313" key="1">
    <source>
        <dbReference type="EMBL" id="DAF63405.1"/>
    </source>
</evidence>
<protein>
    <submittedName>
        <fullName evidence="1">Uncharacterized protein</fullName>
    </submittedName>
</protein>
<sequence length="34" mass="4313">MYKKWMNVDKMFFKNCDNSTISQLYYLDSQYRNH</sequence>
<name>A0A8S5TJD6_9CAUD</name>
<accession>A0A8S5TJD6</accession>
<dbReference type="EMBL" id="BK032839">
    <property type="protein sequence ID" value="DAF63405.1"/>
    <property type="molecule type" value="Genomic_DNA"/>
</dbReference>
<proteinExistence type="predicted"/>
<organism evidence="1">
    <name type="scientific">Siphoviridae sp. ctvI513</name>
    <dbReference type="NCBI Taxonomy" id="2827965"/>
    <lineage>
        <taxon>Viruses</taxon>
        <taxon>Duplodnaviria</taxon>
        <taxon>Heunggongvirae</taxon>
        <taxon>Uroviricota</taxon>
        <taxon>Caudoviricetes</taxon>
    </lineage>
</organism>
<reference evidence="1" key="1">
    <citation type="journal article" date="2021" name="Proc. Natl. Acad. Sci. U.S.A.">
        <title>A Catalog of Tens of Thousands of Viruses from Human Metagenomes Reveals Hidden Associations with Chronic Diseases.</title>
        <authorList>
            <person name="Tisza M.J."/>
            <person name="Buck C.B."/>
        </authorList>
    </citation>
    <scope>NUCLEOTIDE SEQUENCE</scope>
    <source>
        <strain evidence="1">CtvI513</strain>
    </source>
</reference>